<gene>
    <name evidence="3" type="ORF">GO621_16175</name>
</gene>
<dbReference type="PRINTS" id="PR00922">
    <property type="entry name" value="DADACBPTASE3"/>
</dbReference>
<protein>
    <submittedName>
        <fullName evidence="3">Peptidase S13</fullName>
    </submittedName>
</protein>
<dbReference type="EMBL" id="WPIK01000017">
    <property type="protein sequence ID" value="MVN23064.1"/>
    <property type="molecule type" value="Genomic_DNA"/>
</dbReference>
<organism evidence="3 4">
    <name type="scientific">Mucilaginibacter arboris</name>
    <dbReference type="NCBI Taxonomy" id="2682090"/>
    <lineage>
        <taxon>Bacteria</taxon>
        <taxon>Pseudomonadati</taxon>
        <taxon>Bacteroidota</taxon>
        <taxon>Sphingobacteriia</taxon>
        <taxon>Sphingobacteriales</taxon>
        <taxon>Sphingobacteriaceae</taxon>
        <taxon>Mucilaginibacter</taxon>
    </lineage>
</organism>
<dbReference type="PANTHER" id="PTHR30023">
    <property type="entry name" value="D-ALANYL-D-ALANINE CARBOXYPEPTIDASE"/>
    <property type="match status" value="1"/>
</dbReference>
<keyword evidence="2" id="KW-0378">Hydrolase</keyword>
<dbReference type="InterPro" id="IPR000667">
    <property type="entry name" value="Peptidase_S13"/>
</dbReference>
<dbReference type="Proteomes" id="UP000462014">
    <property type="component" value="Unassembled WGS sequence"/>
</dbReference>
<proteinExistence type="inferred from homology"/>
<accession>A0A7K1T0H6</accession>
<reference evidence="3 4" key="1">
    <citation type="submission" date="2019-12" db="EMBL/GenBank/DDBJ databases">
        <title>Mucilaginibacter sp. HMF7410 genome sequencing and assembly.</title>
        <authorList>
            <person name="Kang H."/>
            <person name="Cha I."/>
            <person name="Kim H."/>
            <person name="Joh K."/>
        </authorList>
    </citation>
    <scope>NUCLEOTIDE SEQUENCE [LARGE SCALE GENOMIC DNA]</scope>
    <source>
        <strain evidence="3 4">HMF7410</strain>
    </source>
</reference>
<dbReference type="Gene3D" id="3.40.710.10">
    <property type="entry name" value="DD-peptidase/beta-lactamase superfamily"/>
    <property type="match status" value="2"/>
</dbReference>
<dbReference type="AlphaFoldDB" id="A0A7K1T0H6"/>
<evidence type="ECO:0000313" key="3">
    <source>
        <dbReference type="EMBL" id="MVN23064.1"/>
    </source>
</evidence>
<evidence type="ECO:0000256" key="1">
    <source>
        <dbReference type="ARBA" id="ARBA00006096"/>
    </source>
</evidence>
<dbReference type="SUPFAM" id="SSF56601">
    <property type="entry name" value="beta-lactamase/transpeptidase-like"/>
    <property type="match status" value="1"/>
</dbReference>
<comment type="similarity">
    <text evidence="1">Belongs to the peptidase S13 family.</text>
</comment>
<dbReference type="PANTHER" id="PTHR30023:SF0">
    <property type="entry name" value="PENICILLIN-SENSITIVE CARBOXYPEPTIDASE A"/>
    <property type="match status" value="1"/>
</dbReference>
<evidence type="ECO:0000256" key="2">
    <source>
        <dbReference type="ARBA" id="ARBA00022801"/>
    </source>
</evidence>
<evidence type="ECO:0000313" key="4">
    <source>
        <dbReference type="Proteomes" id="UP000462014"/>
    </source>
</evidence>
<name>A0A7K1T0H6_9SPHI</name>
<keyword evidence="4" id="KW-1185">Reference proteome</keyword>
<sequence length="450" mass="51044">MLFKKTFLNKSFKRINLCFFYALIICMLSSCSHQITKHKISRIFKNSTINKDHFTGFALYDQEKKKMIYEENADKYFTPASNTKLFTFYTALQMLGDSVPGLRYITKGDSLIFWGTGDPSFLHSNLKLTKVFELLKNTSKQLFYSASNFTGDFYGEGWPYGDYNDYYQAEITAMPIEDNVAIISADAQGKLQVKPSYLKKYLQQDTSFIPQKFMVKRSIFENKFVYPAGPVPTNFKQEIPWKTSPELTLALLQDTLKKPIGLIKMDMPGSAKIIYSIAADSVYKQMLWPSDNFIAEQLLLVCSSTLPGGVLSTQAVIAYSKKNFLSDLPDGPQWADGSGLSRQNLFTPRTMIAILQKIENKVGNEQKLHSLLPAGGVSGTLKNAYKTDNGIPFVWGKTGSLSNNHNQSGYLITRKGKRLLFSYMNNNYTRPTAEIRGEMVRVMTEIHNRF</sequence>
<dbReference type="Pfam" id="PF02113">
    <property type="entry name" value="Peptidase_S13"/>
    <property type="match status" value="1"/>
</dbReference>
<comment type="caution">
    <text evidence="3">The sequence shown here is derived from an EMBL/GenBank/DDBJ whole genome shotgun (WGS) entry which is preliminary data.</text>
</comment>
<dbReference type="GO" id="GO:0006508">
    <property type="term" value="P:proteolysis"/>
    <property type="evidence" value="ECO:0007669"/>
    <property type="project" value="InterPro"/>
</dbReference>
<dbReference type="GO" id="GO:0000270">
    <property type="term" value="P:peptidoglycan metabolic process"/>
    <property type="evidence" value="ECO:0007669"/>
    <property type="project" value="TreeGrafter"/>
</dbReference>
<dbReference type="PROSITE" id="PS51257">
    <property type="entry name" value="PROKAR_LIPOPROTEIN"/>
    <property type="match status" value="1"/>
</dbReference>
<dbReference type="InterPro" id="IPR012338">
    <property type="entry name" value="Beta-lactam/transpept-like"/>
</dbReference>
<dbReference type="GO" id="GO:0004185">
    <property type="term" value="F:serine-type carboxypeptidase activity"/>
    <property type="evidence" value="ECO:0007669"/>
    <property type="project" value="InterPro"/>
</dbReference>